<evidence type="ECO:0000313" key="2">
    <source>
        <dbReference type="Proteomes" id="UP000202485"/>
    </source>
</evidence>
<evidence type="ECO:0000313" key="1">
    <source>
        <dbReference type="EMBL" id="SMX41355.1"/>
    </source>
</evidence>
<reference evidence="2" key="1">
    <citation type="submission" date="2017-05" db="EMBL/GenBank/DDBJ databases">
        <authorList>
            <person name="Rodrigo-Torres L."/>
            <person name="Arahal R. D."/>
            <person name="Lucena T."/>
        </authorList>
    </citation>
    <scope>NUCLEOTIDE SEQUENCE [LARGE SCALE GENOMIC DNA]</scope>
    <source>
        <strain evidence="2">CECT 8715</strain>
    </source>
</reference>
<protein>
    <submittedName>
        <fullName evidence="1">Uncharacterized protein</fullName>
    </submittedName>
</protein>
<accession>A0A238KEU4</accession>
<gene>
    <name evidence="1" type="ORF">RUA8715_02003</name>
</gene>
<organism evidence="1 2">
    <name type="scientific">Ruegeria arenilitoris</name>
    <dbReference type="NCBI Taxonomy" id="1173585"/>
    <lineage>
        <taxon>Bacteria</taxon>
        <taxon>Pseudomonadati</taxon>
        <taxon>Pseudomonadota</taxon>
        <taxon>Alphaproteobacteria</taxon>
        <taxon>Rhodobacterales</taxon>
        <taxon>Roseobacteraceae</taxon>
        <taxon>Ruegeria</taxon>
    </lineage>
</organism>
<keyword evidence="2" id="KW-1185">Reference proteome</keyword>
<dbReference type="EMBL" id="FXYG01000002">
    <property type="protein sequence ID" value="SMX41355.1"/>
    <property type="molecule type" value="Genomic_DNA"/>
</dbReference>
<sequence>MIEMTTNPAAQKAILRAHHERGKAIRSFWKWVLGSR</sequence>
<proteinExistence type="predicted"/>
<dbReference type="AlphaFoldDB" id="A0A238KEU4"/>
<name>A0A238KEU4_9RHOB</name>
<dbReference type="Proteomes" id="UP000202485">
    <property type="component" value="Unassembled WGS sequence"/>
</dbReference>